<comment type="caution">
    <text evidence="3">The sequence shown here is derived from an EMBL/GenBank/DDBJ whole genome shotgun (WGS) entry which is preliminary data.</text>
</comment>
<proteinExistence type="predicted"/>
<reference evidence="3" key="1">
    <citation type="submission" date="2021-02" db="EMBL/GenBank/DDBJ databases">
        <authorList>
            <person name="Nowell W R."/>
        </authorList>
    </citation>
    <scope>NUCLEOTIDE SEQUENCE</scope>
</reference>
<dbReference type="PROSITE" id="PS50878">
    <property type="entry name" value="RT_POL"/>
    <property type="match status" value="1"/>
</dbReference>
<sequence>MIYSGAPNDRKTRKAHGVAICLDPVATKVWKDSGSEWIPINERIIKIRLYCAPIYITVIAVYSPINPKTKQMSDESDKFYNDLQDALNDVSTKDMIIIMGDLNARVGNDQQKRHQHVLRNGIGPFTVDIENENGTKLLDFCEINNILISNTFFKHKLVHQTSWMHPRNKKWHMIDFTLVNKKFRSSVEDVRMLRGAAGTIGTDHHLMRVKIRLHLKSRRKNANPKKINVDSAKLKDDKLLEAFQKDLQNTFDNTNVNTISIDQKYELFLSQIKEKAKYHFPVDKNKNRKRKEWLTNDIMQAIDQKSIAFIEWQNNRGSKSEYKFRNRYKRLRKTVKIMTEHRQEEYWDEICENIEKSMKSNDPMTAFSIIRRLRGGCKRDENMPVEDKSGKLLVNSKDTLKRWREFFHDTLNVNSSIDQSLIDLIDTPPLSITEERRQNSPIYIEEVRKALSQMKSRRAPGSDEITVDILKAGGEPIIQWLFEFFTDVWENEHMVKEWNMTTLIKLYKNKGDRKICDNYRGIALLNTTSKIFSRIILNRIQDLVDCQLLEIQSGFRSNRSTIDQIFTLKMTMEKRKAFNKPLFMCFIDITKAYDSVNRELLWKVCRSYGITDKLVNLLKMLYKDSIAKVKINGELSDSFEMNTGVMQGGIPSPILFNILFDFIIKEVINEAAVSGVRFSYGSNDFCHGKHEKHSDFDILALLYADDLVVMCDKICDLEKFICCFEKVTQQYGLTMSIKKTCVMSLQHLKEDQQKKVVIGQTINYDNDINITIRNQKIEIAESFTYLGCTITKDQRHDTEISIRLNKASKAFNSLRHIIWHRKSVSITARLRIFRACVLPVLLYGSETWALTTTQEKRITTFYNKCLRTIIGVNLGDRMSNETLLNITGQPPIENIIRRNRLRWFGHVNRSINPDGSPSLIKKTMFSYFHDEKRPSNIGRYKQWEDKILKDIHDTQIQNWRRLTLDRKKWREVINKNVYVKPVSVNIKDIIYKYRDKSSQRRKTELAALHGLTKLKVTEILVKENDKYRCPGCQTNFKPQGITNHVKSCVAAKGWCNANKIK</sequence>
<organism evidence="3 5">
    <name type="scientific">Adineta ricciae</name>
    <name type="common">Rotifer</name>
    <dbReference type="NCBI Taxonomy" id="249248"/>
    <lineage>
        <taxon>Eukaryota</taxon>
        <taxon>Metazoa</taxon>
        <taxon>Spiralia</taxon>
        <taxon>Gnathifera</taxon>
        <taxon>Rotifera</taxon>
        <taxon>Eurotatoria</taxon>
        <taxon>Bdelloidea</taxon>
        <taxon>Adinetida</taxon>
        <taxon>Adinetidae</taxon>
        <taxon>Adineta</taxon>
    </lineage>
</organism>
<evidence type="ECO:0000313" key="3">
    <source>
        <dbReference type="EMBL" id="CAF1281441.1"/>
    </source>
</evidence>
<dbReference type="CDD" id="cd01650">
    <property type="entry name" value="RT_nLTR_like"/>
    <property type="match status" value="1"/>
</dbReference>
<dbReference type="SUPFAM" id="SSF56219">
    <property type="entry name" value="DNase I-like"/>
    <property type="match status" value="1"/>
</dbReference>
<dbReference type="InterPro" id="IPR036691">
    <property type="entry name" value="Endo/exonu/phosph_ase_sf"/>
</dbReference>
<dbReference type="EMBL" id="CAJNOJ010000201">
    <property type="protein sequence ID" value="CAF1281441.1"/>
    <property type="molecule type" value="Genomic_DNA"/>
</dbReference>
<dbReference type="SUPFAM" id="SSF56672">
    <property type="entry name" value="DNA/RNA polymerases"/>
    <property type="match status" value="1"/>
</dbReference>
<feature type="domain" description="Reverse transcriptase" evidence="1">
    <location>
        <begin position="487"/>
        <end position="790"/>
    </location>
</feature>
<dbReference type="Proteomes" id="UP000663852">
    <property type="component" value="Unassembled WGS sequence"/>
</dbReference>
<dbReference type="Pfam" id="PF00078">
    <property type="entry name" value="RVT_1"/>
    <property type="match status" value="1"/>
</dbReference>
<protein>
    <recommendedName>
        <fullName evidence="1">Reverse transcriptase domain-containing protein</fullName>
    </recommendedName>
</protein>
<dbReference type="PANTHER" id="PTHR47027:SF20">
    <property type="entry name" value="REVERSE TRANSCRIPTASE-LIKE PROTEIN WITH RNA-DIRECTED DNA POLYMERASE DOMAIN"/>
    <property type="match status" value="1"/>
</dbReference>
<evidence type="ECO:0000313" key="4">
    <source>
        <dbReference type="Proteomes" id="UP000663828"/>
    </source>
</evidence>
<evidence type="ECO:0000313" key="5">
    <source>
        <dbReference type="Proteomes" id="UP000663852"/>
    </source>
</evidence>
<gene>
    <name evidence="3" type="ORF">EDS130_LOCUS29576</name>
    <name evidence="2" type="ORF">XAT740_LOCUS15501</name>
</gene>
<dbReference type="AlphaFoldDB" id="A0A815CBF8"/>
<accession>A0A815CBF8</accession>
<evidence type="ECO:0000313" key="2">
    <source>
        <dbReference type="EMBL" id="CAF1045619.1"/>
    </source>
</evidence>
<dbReference type="Gene3D" id="3.60.10.10">
    <property type="entry name" value="Endonuclease/exonuclease/phosphatase"/>
    <property type="match status" value="1"/>
</dbReference>
<dbReference type="InterPro" id="IPR043502">
    <property type="entry name" value="DNA/RNA_pol_sf"/>
</dbReference>
<dbReference type="InterPro" id="IPR000477">
    <property type="entry name" value="RT_dom"/>
</dbReference>
<dbReference type="PANTHER" id="PTHR47027">
    <property type="entry name" value="REVERSE TRANSCRIPTASE DOMAIN-CONTAINING PROTEIN"/>
    <property type="match status" value="1"/>
</dbReference>
<keyword evidence="4" id="KW-1185">Reference proteome</keyword>
<dbReference type="EMBL" id="CAJNOR010000958">
    <property type="protein sequence ID" value="CAF1045619.1"/>
    <property type="molecule type" value="Genomic_DNA"/>
</dbReference>
<dbReference type="Proteomes" id="UP000663828">
    <property type="component" value="Unassembled WGS sequence"/>
</dbReference>
<evidence type="ECO:0000259" key="1">
    <source>
        <dbReference type="PROSITE" id="PS50878"/>
    </source>
</evidence>
<name>A0A815CBF8_ADIRI</name>
<dbReference type="OrthoDB" id="418748at2759"/>